<dbReference type="Proteomes" id="UP001345963">
    <property type="component" value="Unassembled WGS sequence"/>
</dbReference>
<sequence length="74" mass="8589">MCSFFTTQSVNLMTQNLIRRCISVHAELQCCRVSRWRRKRRKVAVTHSGGDDEALFDTFTTTKWLQSACCRSTN</sequence>
<accession>A0ABU7A1H9</accession>
<gene>
    <name evidence="1" type="ORF">ATANTOWER_005180</name>
</gene>
<dbReference type="EMBL" id="JAHUTI010000158">
    <property type="protein sequence ID" value="MED6231706.1"/>
    <property type="molecule type" value="Genomic_DNA"/>
</dbReference>
<keyword evidence="2" id="KW-1185">Reference proteome</keyword>
<comment type="caution">
    <text evidence="1">The sequence shown here is derived from an EMBL/GenBank/DDBJ whole genome shotgun (WGS) entry which is preliminary data.</text>
</comment>
<organism evidence="1 2">
    <name type="scientific">Ataeniobius toweri</name>
    <dbReference type="NCBI Taxonomy" id="208326"/>
    <lineage>
        <taxon>Eukaryota</taxon>
        <taxon>Metazoa</taxon>
        <taxon>Chordata</taxon>
        <taxon>Craniata</taxon>
        <taxon>Vertebrata</taxon>
        <taxon>Euteleostomi</taxon>
        <taxon>Actinopterygii</taxon>
        <taxon>Neopterygii</taxon>
        <taxon>Teleostei</taxon>
        <taxon>Neoteleostei</taxon>
        <taxon>Acanthomorphata</taxon>
        <taxon>Ovalentaria</taxon>
        <taxon>Atherinomorphae</taxon>
        <taxon>Cyprinodontiformes</taxon>
        <taxon>Goodeidae</taxon>
        <taxon>Ataeniobius</taxon>
    </lineage>
</organism>
<proteinExistence type="predicted"/>
<reference evidence="1 2" key="1">
    <citation type="submission" date="2021-07" db="EMBL/GenBank/DDBJ databases">
        <authorList>
            <person name="Palmer J.M."/>
        </authorList>
    </citation>
    <scope>NUCLEOTIDE SEQUENCE [LARGE SCALE GENOMIC DNA]</scope>
    <source>
        <strain evidence="1 2">AT_MEX2019</strain>
        <tissue evidence="1">Muscle</tissue>
    </source>
</reference>
<evidence type="ECO:0000313" key="2">
    <source>
        <dbReference type="Proteomes" id="UP001345963"/>
    </source>
</evidence>
<evidence type="ECO:0000313" key="1">
    <source>
        <dbReference type="EMBL" id="MED6231706.1"/>
    </source>
</evidence>
<protein>
    <submittedName>
        <fullName evidence="1">Uncharacterized protein</fullName>
    </submittedName>
</protein>
<name>A0ABU7A1H9_9TELE</name>